<comment type="caution">
    <text evidence="3">The sequence shown here is derived from an EMBL/GenBank/DDBJ whole genome shotgun (WGS) entry which is preliminary data.</text>
</comment>
<dbReference type="EMBL" id="JAPFFF010000001">
    <property type="protein sequence ID" value="KAK8898574.1"/>
    <property type="molecule type" value="Genomic_DNA"/>
</dbReference>
<accession>A0ABR2L5E8</accession>
<evidence type="ECO:0000256" key="2">
    <source>
        <dbReference type="SAM" id="MobiDB-lite"/>
    </source>
</evidence>
<organism evidence="3 4">
    <name type="scientific">Tritrichomonas musculus</name>
    <dbReference type="NCBI Taxonomy" id="1915356"/>
    <lineage>
        <taxon>Eukaryota</taxon>
        <taxon>Metamonada</taxon>
        <taxon>Parabasalia</taxon>
        <taxon>Tritrichomonadida</taxon>
        <taxon>Tritrichomonadidae</taxon>
        <taxon>Tritrichomonas</taxon>
    </lineage>
</organism>
<evidence type="ECO:0000256" key="1">
    <source>
        <dbReference type="SAM" id="Coils"/>
    </source>
</evidence>
<feature type="compositionally biased region" description="Low complexity" evidence="2">
    <location>
        <begin position="8"/>
        <end position="20"/>
    </location>
</feature>
<feature type="coiled-coil region" evidence="1">
    <location>
        <begin position="282"/>
        <end position="594"/>
    </location>
</feature>
<sequence>MSNSDPQSTNFSSVSSSTGSYKKSHQKQYKIICEDLQARLRKALDQSSQNQKQINTLEQQLLDQKRDTNQLEMEKRQLLEQINSLNEEISIQKTKFSFIKKEFEQQKNKNAKLSTQINDLESINQNIVQKFKSKSSQLKKLTQVFKEGNFDQVIENLNNTNNELQKQLSNEQEANVNNQSQINTLKQQNKTQSDKIDRLKNKITLLENTTKDFNQASTSLSNISHQLAQKNQEYNELLQNHTNALKKIDDLQTQLAQFQIIQQQNQQMKMRIDSISIENKKLYNKINTNDTLERENERLKSENYALTSQLKQIEKLTTENQSLKSRITELELQSQKLKIANDKFEIMINNKNKNKKKILAELNKNNENNAFENYLDKNDDNDDSDDDAYVKTLRNEIKEMKEKILEANATRIERDTLLQDVRILEEKVKKLRSAESENVELKLRVDALLDELNTAQQRESRLNENIKCLMQDRQQLEVVRNKLLKIEDEIDDRHIKEQQLEYQINFFKSQSREQKMQIDHYEEEIHQLQAELFKYKENMVQHKATEKRKERHKSRLDAHTKLIMKQLDDERKKNIKAQSKIKNLEHTVNRYKIEFEQY</sequence>
<feature type="region of interest" description="Disordered" evidence="2">
    <location>
        <begin position="1"/>
        <end position="20"/>
    </location>
</feature>
<keyword evidence="1" id="KW-0175">Coiled coil</keyword>
<feature type="coiled-coil region" evidence="1">
    <location>
        <begin position="26"/>
        <end position="254"/>
    </location>
</feature>
<evidence type="ECO:0000313" key="3">
    <source>
        <dbReference type="EMBL" id="KAK8898574.1"/>
    </source>
</evidence>
<name>A0ABR2L5E8_9EUKA</name>
<dbReference type="Proteomes" id="UP001470230">
    <property type="component" value="Unassembled WGS sequence"/>
</dbReference>
<gene>
    <name evidence="3" type="ORF">M9Y10_000866</name>
</gene>
<reference evidence="3 4" key="1">
    <citation type="submission" date="2024-04" db="EMBL/GenBank/DDBJ databases">
        <title>Tritrichomonas musculus Genome.</title>
        <authorList>
            <person name="Alves-Ferreira E."/>
            <person name="Grigg M."/>
            <person name="Lorenzi H."/>
            <person name="Galac M."/>
        </authorList>
    </citation>
    <scope>NUCLEOTIDE SEQUENCE [LARGE SCALE GENOMIC DNA]</scope>
    <source>
        <strain evidence="3 4">EAF2021</strain>
    </source>
</reference>
<protein>
    <submittedName>
        <fullName evidence="3">Uncharacterized protein</fullName>
    </submittedName>
</protein>
<proteinExistence type="predicted"/>
<evidence type="ECO:0000313" key="4">
    <source>
        <dbReference type="Proteomes" id="UP001470230"/>
    </source>
</evidence>
<keyword evidence="4" id="KW-1185">Reference proteome</keyword>